<keyword evidence="1" id="KW-0677">Repeat</keyword>
<dbReference type="EMBL" id="PKPP01013651">
    <property type="protein sequence ID" value="PWA40625.1"/>
    <property type="molecule type" value="Genomic_DNA"/>
</dbReference>
<protein>
    <submittedName>
        <fullName evidence="3">Pentatricopeptide repeat (PPR) superfamily protein</fullName>
    </submittedName>
</protein>
<keyword evidence="4" id="KW-1185">Reference proteome</keyword>
<evidence type="ECO:0000256" key="2">
    <source>
        <dbReference type="PROSITE-ProRule" id="PRU00708"/>
    </source>
</evidence>
<dbReference type="Proteomes" id="UP000245207">
    <property type="component" value="Unassembled WGS sequence"/>
</dbReference>
<gene>
    <name evidence="3" type="ORF">CTI12_AA561180</name>
</gene>
<dbReference type="STRING" id="35608.A0A2U1KV44"/>
<dbReference type="InterPro" id="IPR002885">
    <property type="entry name" value="PPR_rpt"/>
</dbReference>
<dbReference type="SUPFAM" id="SSF48452">
    <property type="entry name" value="TPR-like"/>
    <property type="match status" value="1"/>
</dbReference>
<dbReference type="InterPro" id="IPR011990">
    <property type="entry name" value="TPR-like_helical_dom_sf"/>
</dbReference>
<dbReference type="FunFam" id="1.25.40.10:FF:000090">
    <property type="entry name" value="Pentatricopeptide repeat-containing protein, chloroplastic"/>
    <property type="match status" value="1"/>
</dbReference>
<dbReference type="OrthoDB" id="185373at2759"/>
<feature type="repeat" description="PPR" evidence="2">
    <location>
        <begin position="168"/>
        <end position="198"/>
    </location>
</feature>
<dbReference type="FunFam" id="1.25.40.10:FF:000442">
    <property type="entry name" value="Pentatricopeptide repeat-containing protein At3g49710"/>
    <property type="match status" value="1"/>
</dbReference>
<dbReference type="NCBIfam" id="TIGR00756">
    <property type="entry name" value="PPR"/>
    <property type="match status" value="3"/>
</dbReference>
<sequence length="524" mass="58927">MKTALAYKQFVSKPNFKPIKLLHNHVNKNPIEIHKSEQNETKSGVSGYRKSPFSDVRNVFDEMPQWDVKTVTTLISQLNREKRYVESFFVFYRMLEVEVRPNEYTLAALVHASTALKDISLGKQLHACAMKMSLESHVFVGSAVLDLYAKVGTIEEAQMVFDETRDPNVVSYTSLVCVYVKKERFNDALRIFETMPEKNVVTWNAMIGGYSQKGHNEEAVNLFIQMLRENVVPTQNTFPCVFSAAGNIAALKMGKSFHASAVKNLGDIGVFVGNSLITFYSKCGSMEESLLVFNKLRDKNIVSWNALINAYAQNGRVTEAISLYHDMNEKGVEPNGVTLLGVLFACNHAGLVDDGYAYFNEARLKNPSLLEPAHYACMVDLLARSGRFVEAERFIQDLPFDPGIGFWKALLGGCQIHLNNELGEFAAKKILALDPRDVSSYVMVSNAHSAAERWDSVSTIRQEMKEKKMKTIPGCSWVEVGCEIQVFVNGDRRRSGRRDEIRAVLRYLYDHLGEYASSSSLLPC</sequence>
<feature type="repeat" description="PPR" evidence="2">
    <location>
        <begin position="300"/>
        <end position="334"/>
    </location>
</feature>
<dbReference type="AlphaFoldDB" id="A0A2U1KV44"/>
<reference evidence="3 4" key="1">
    <citation type="journal article" date="2018" name="Mol. Plant">
        <title>The genome of Artemisia annua provides insight into the evolution of Asteraceae family and artemisinin biosynthesis.</title>
        <authorList>
            <person name="Shen Q."/>
            <person name="Zhang L."/>
            <person name="Liao Z."/>
            <person name="Wang S."/>
            <person name="Yan T."/>
            <person name="Shi P."/>
            <person name="Liu M."/>
            <person name="Fu X."/>
            <person name="Pan Q."/>
            <person name="Wang Y."/>
            <person name="Lv Z."/>
            <person name="Lu X."/>
            <person name="Zhang F."/>
            <person name="Jiang W."/>
            <person name="Ma Y."/>
            <person name="Chen M."/>
            <person name="Hao X."/>
            <person name="Li L."/>
            <person name="Tang Y."/>
            <person name="Lv G."/>
            <person name="Zhou Y."/>
            <person name="Sun X."/>
            <person name="Brodelius P.E."/>
            <person name="Rose J.K.C."/>
            <person name="Tang K."/>
        </authorList>
    </citation>
    <scope>NUCLEOTIDE SEQUENCE [LARGE SCALE GENOMIC DNA]</scope>
    <source>
        <strain evidence="4">cv. Huhao1</strain>
        <tissue evidence="3">Leaf</tissue>
    </source>
</reference>
<dbReference type="PANTHER" id="PTHR47926:SF357">
    <property type="entry name" value="PENTATRICOPEPTIDE REPEAT-CONTAINING PROTEIN"/>
    <property type="match status" value="1"/>
</dbReference>
<dbReference type="GO" id="GO:0003723">
    <property type="term" value="F:RNA binding"/>
    <property type="evidence" value="ECO:0007669"/>
    <property type="project" value="InterPro"/>
</dbReference>
<proteinExistence type="predicted"/>
<dbReference type="GO" id="GO:0009451">
    <property type="term" value="P:RNA modification"/>
    <property type="evidence" value="ECO:0007669"/>
    <property type="project" value="InterPro"/>
</dbReference>
<dbReference type="PANTHER" id="PTHR47926">
    <property type="entry name" value="PENTATRICOPEPTIDE REPEAT-CONTAINING PROTEIN"/>
    <property type="match status" value="1"/>
</dbReference>
<organism evidence="3 4">
    <name type="scientific">Artemisia annua</name>
    <name type="common">Sweet wormwood</name>
    <dbReference type="NCBI Taxonomy" id="35608"/>
    <lineage>
        <taxon>Eukaryota</taxon>
        <taxon>Viridiplantae</taxon>
        <taxon>Streptophyta</taxon>
        <taxon>Embryophyta</taxon>
        <taxon>Tracheophyta</taxon>
        <taxon>Spermatophyta</taxon>
        <taxon>Magnoliopsida</taxon>
        <taxon>eudicotyledons</taxon>
        <taxon>Gunneridae</taxon>
        <taxon>Pentapetalae</taxon>
        <taxon>asterids</taxon>
        <taxon>campanulids</taxon>
        <taxon>Asterales</taxon>
        <taxon>Asteraceae</taxon>
        <taxon>Asteroideae</taxon>
        <taxon>Anthemideae</taxon>
        <taxon>Artemisiinae</taxon>
        <taxon>Artemisia</taxon>
    </lineage>
</organism>
<dbReference type="Gene3D" id="1.25.40.10">
    <property type="entry name" value="Tetratricopeptide repeat domain"/>
    <property type="match status" value="4"/>
</dbReference>
<dbReference type="Pfam" id="PF20431">
    <property type="entry name" value="E_motif"/>
    <property type="match status" value="1"/>
</dbReference>
<dbReference type="InterPro" id="IPR046960">
    <property type="entry name" value="PPR_At4g14850-like_plant"/>
</dbReference>
<dbReference type="InterPro" id="IPR046848">
    <property type="entry name" value="E_motif"/>
</dbReference>
<evidence type="ECO:0000313" key="3">
    <source>
        <dbReference type="EMBL" id="PWA40625.1"/>
    </source>
</evidence>
<dbReference type="Pfam" id="PF13041">
    <property type="entry name" value="PPR_2"/>
    <property type="match status" value="2"/>
</dbReference>
<evidence type="ECO:0000313" key="4">
    <source>
        <dbReference type="Proteomes" id="UP000245207"/>
    </source>
</evidence>
<evidence type="ECO:0000256" key="1">
    <source>
        <dbReference type="ARBA" id="ARBA00022737"/>
    </source>
</evidence>
<dbReference type="PROSITE" id="PS51375">
    <property type="entry name" value="PPR"/>
    <property type="match status" value="3"/>
</dbReference>
<accession>A0A2U1KV44</accession>
<comment type="caution">
    <text evidence="3">The sequence shown here is derived from an EMBL/GenBank/DDBJ whole genome shotgun (WGS) entry which is preliminary data.</text>
</comment>
<feature type="repeat" description="PPR" evidence="2">
    <location>
        <begin position="199"/>
        <end position="233"/>
    </location>
</feature>
<name>A0A2U1KV44_ARTAN</name>